<name>A0A1P8VTS3_KLEPN</name>
<dbReference type="EMBL" id="KX636095">
    <property type="protein sequence ID" value="APZ80023.1"/>
    <property type="molecule type" value="Genomic_DNA"/>
</dbReference>
<sequence>MYSALVEKSIPVSSLVLFILRYPGNIILEDAFLSVGYE</sequence>
<geneLocation type="plasmid" evidence="1">
    <name>pRJ119-NDM1</name>
</geneLocation>
<dbReference type="AlphaFoldDB" id="A0A1P8VTS3"/>
<evidence type="ECO:0000313" key="1">
    <source>
        <dbReference type="EMBL" id="APZ80023.1"/>
    </source>
</evidence>
<accession>A0A1P8VTS3</accession>
<proteinExistence type="predicted"/>
<organism evidence="1">
    <name type="scientific">Klebsiella pneumoniae</name>
    <dbReference type="NCBI Taxonomy" id="573"/>
    <lineage>
        <taxon>Bacteria</taxon>
        <taxon>Pseudomonadati</taxon>
        <taxon>Pseudomonadota</taxon>
        <taxon>Gammaproteobacteria</taxon>
        <taxon>Enterobacterales</taxon>
        <taxon>Enterobacteriaceae</taxon>
        <taxon>Klebsiella/Raoultella group</taxon>
        <taxon>Klebsiella</taxon>
        <taxon>Klebsiella pneumoniae complex</taxon>
    </lineage>
</organism>
<protein>
    <submittedName>
        <fullName evidence="1">Uncharacterized protein</fullName>
    </submittedName>
</protein>
<keyword evidence="1" id="KW-0614">Plasmid</keyword>
<reference evidence="1" key="1">
    <citation type="submission" date="2016-09" db="EMBL/GenBank/DDBJ databases">
        <title>Coexistence of blaOXA-48 and truncated-blaNDM-1 on different plasmids in a Klebsiella pneumonia isolate in China.</title>
        <authorList>
            <person name="Xie L."/>
            <person name="Sun J."/>
        </authorList>
    </citation>
    <scope>NUCLEOTIDE SEQUENCE</scope>
    <source>
        <strain evidence="1">RJ119</strain>
        <plasmid evidence="1">pRJ119-NDM1</plasmid>
    </source>
</reference>